<gene>
    <name evidence="4" type="ORF">M2283_003481</name>
</gene>
<evidence type="ECO:0000259" key="3">
    <source>
        <dbReference type="Pfam" id="PF05270"/>
    </source>
</evidence>
<keyword evidence="2" id="KW-0472">Membrane</keyword>
<accession>A0ABT6LLB2</accession>
<feature type="region of interest" description="Disordered" evidence="1">
    <location>
        <begin position="1"/>
        <end position="27"/>
    </location>
</feature>
<comment type="caution">
    <text evidence="4">The sequence shown here is derived from an EMBL/GenBank/DDBJ whole genome shotgun (WGS) entry which is preliminary data.</text>
</comment>
<dbReference type="EMBL" id="JARXVH010000005">
    <property type="protein sequence ID" value="MDH6216164.1"/>
    <property type="molecule type" value="Genomic_DNA"/>
</dbReference>
<feature type="compositionally biased region" description="Low complexity" evidence="1">
    <location>
        <begin position="99"/>
        <end position="120"/>
    </location>
</feature>
<evidence type="ECO:0000313" key="5">
    <source>
        <dbReference type="Proteomes" id="UP001160499"/>
    </source>
</evidence>
<dbReference type="Pfam" id="PF05270">
    <property type="entry name" value="AbfB"/>
    <property type="match status" value="1"/>
</dbReference>
<dbReference type="CDD" id="cd23399">
    <property type="entry name" value="beta-trefoil_ABD_ABFB"/>
    <property type="match status" value="1"/>
</dbReference>
<proteinExistence type="predicted"/>
<keyword evidence="2" id="KW-1133">Transmembrane helix</keyword>
<feature type="transmembrane region" description="Helical" evidence="2">
    <location>
        <begin position="31"/>
        <end position="51"/>
    </location>
</feature>
<organism evidence="4 5">
    <name type="scientific">Streptomyces pseudovenezuelae</name>
    <dbReference type="NCBI Taxonomy" id="67350"/>
    <lineage>
        <taxon>Bacteria</taxon>
        <taxon>Bacillati</taxon>
        <taxon>Actinomycetota</taxon>
        <taxon>Actinomycetes</taxon>
        <taxon>Kitasatosporales</taxon>
        <taxon>Streptomycetaceae</taxon>
        <taxon>Streptomyces</taxon>
        <taxon>Streptomyces aurantiacus group</taxon>
    </lineage>
</organism>
<feature type="region of interest" description="Disordered" evidence="1">
    <location>
        <begin position="58"/>
        <end position="136"/>
    </location>
</feature>
<evidence type="ECO:0000256" key="1">
    <source>
        <dbReference type="SAM" id="MobiDB-lite"/>
    </source>
</evidence>
<feature type="domain" description="Alpha-L-arabinofuranosidase B arabinose-binding" evidence="3">
    <location>
        <begin position="139"/>
        <end position="270"/>
    </location>
</feature>
<evidence type="ECO:0000313" key="4">
    <source>
        <dbReference type="EMBL" id="MDH6216164.1"/>
    </source>
</evidence>
<dbReference type="InterPro" id="IPR036195">
    <property type="entry name" value="AbfB_ABD_sf"/>
</dbReference>
<reference evidence="4 5" key="1">
    <citation type="submission" date="2023-04" db="EMBL/GenBank/DDBJ databases">
        <title>Forest soil microbial communities from Buena Vista Peninsula, Colon Province, Panama.</title>
        <authorList>
            <person name="Bouskill N."/>
        </authorList>
    </citation>
    <scope>NUCLEOTIDE SEQUENCE [LARGE SCALE GENOMIC DNA]</scope>
    <source>
        <strain evidence="4 5">GGS1</strain>
    </source>
</reference>
<keyword evidence="5" id="KW-1185">Reference proteome</keyword>
<dbReference type="InterPro" id="IPR007934">
    <property type="entry name" value="AbfB_ABD"/>
</dbReference>
<dbReference type="RefSeq" id="WP_280877143.1">
    <property type="nucleotide sequence ID" value="NZ_JARXVH010000005.1"/>
</dbReference>
<feature type="compositionally biased region" description="Low complexity" evidence="1">
    <location>
        <begin position="59"/>
        <end position="74"/>
    </location>
</feature>
<name>A0ABT6LLB2_9ACTN</name>
<evidence type="ECO:0000256" key="2">
    <source>
        <dbReference type="SAM" id="Phobius"/>
    </source>
</evidence>
<dbReference type="SUPFAM" id="SSF110221">
    <property type="entry name" value="AbfB domain"/>
    <property type="match status" value="1"/>
</dbReference>
<keyword evidence="2" id="KW-0812">Transmembrane</keyword>
<dbReference type="Gene3D" id="2.80.10.50">
    <property type="match status" value="1"/>
</dbReference>
<sequence>MPEITPRPPRREPWENGWAPDSSRTPGTRRLWLAGILALATIITCVMAIAFMKEASDGPSRAARSPAPSASTATEPGLITFASPSETGASASDGKVGQSTSRTTTSASPSPAGGAKPSKSPTHRATSSSQPKPEVTWKSVRSVNYPDRYWHVSGDYVNLDRITSTAARRDATFKLVKGLAKASCYSFATADGTYLRHRDFVLRSERNDGSALFKQDATFCPRASSISGAIMLESVNYPGCFLRHENFQLKLEGNSYHRSSSQYGSDSAFRLVNGLT</sequence>
<dbReference type="Proteomes" id="UP001160499">
    <property type="component" value="Unassembled WGS sequence"/>
</dbReference>
<protein>
    <recommendedName>
        <fullName evidence="3">Alpha-L-arabinofuranosidase B arabinose-binding domain-containing protein</fullName>
    </recommendedName>
</protein>